<dbReference type="Proteomes" id="UP000480039">
    <property type="component" value="Unassembled WGS sequence"/>
</dbReference>
<protein>
    <submittedName>
        <fullName evidence="5">YkuS family protein</fullName>
    </submittedName>
</protein>
<evidence type="ECO:0000313" key="5">
    <source>
        <dbReference type="EMBL" id="QRI53569.1"/>
    </source>
</evidence>
<reference evidence="1 7" key="2">
    <citation type="submission" date="2019-02" db="EMBL/GenBank/DDBJ databases">
        <title>Genome sequencing of Clostridium botulinum clinical isolates.</title>
        <authorList>
            <person name="Brunt J."/>
            <person name="Van Vliet A.H.M."/>
            <person name="Stringer S.C."/>
            <person name="Grant K.A."/>
            <person name="Carter A.C."/>
            <person name="Peck M.W."/>
        </authorList>
    </citation>
    <scope>NUCLEOTIDE SEQUENCE [LARGE SCALE GENOMIC DNA]</scope>
    <source>
        <strain evidence="1 7">H142660711</strain>
    </source>
</reference>
<evidence type="ECO:0000313" key="2">
    <source>
        <dbReference type="EMBL" id="NFF02974.1"/>
    </source>
</evidence>
<dbReference type="Proteomes" id="UP000663464">
    <property type="component" value="Chromosome"/>
</dbReference>
<dbReference type="Pfam" id="PF03698">
    <property type="entry name" value="UPF0180"/>
    <property type="match status" value="1"/>
</dbReference>
<dbReference type="AlphaFoldDB" id="A0A0A2HPK0"/>
<reference evidence="5" key="4">
    <citation type="submission" date="2021-02" db="EMBL/GenBank/DDBJ databases">
        <authorList>
            <person name="Dover N."/>
            <person name="Barash J.R."/>
            <person name="Bell J.M."/>
            <person name="Sylvester M.D."/>
            <person name="Arnon S."/>
        </authorList>
    </citation>
    <scope>NUCLEOTIDE SEQUENCE</scope>
    <source>
        <strain evidence="5">IBCA10-7060</strain>
    </source>
</reference>
<evidence type="ECO:0000313" key="8">
    <source>
        <dbReference type="Proteomes" id="UP000480039"/>
    </source>
</evidence>
<dbReference type="RefSeq" id="WP_003359426.1">
    <property type="nucleotide sequence ID" value="NZ_AP025140.1"/>
</dbReference>
<evidence type="ECO:0000313" key="9">
    <source>
        <dbReference type="Proteomes" id="UP000482543"/>
    </source>
</evidence>
<dbReference type="EMBL" id="SWND01000009">
    <property type="protein sequence ID" value="NFF02974.1"/>
    <property type="molecule type" value="Genomic_DNA"/>
</dbReference>
<evidence type="ECO:0000313" key="6">
    <source>
        <dbReference type="Proteomes" id="UP000472521"/>
    </source>
</evidence>
<evidence type="ECO:0000313" key="1">
    <source>
        <dbReference type="EMBL" id="NEZ92095.1"/>
    </source>
</evidence>
<dbReference type="EMBL" id="SWQE01000011">
    <property type="protein sequence ID" value="NFJ10274.1"/>
    <property type="molecule type" value="Genomic_DNA"/>
</dbReference>
<dbReference type="EMBL" id="SWRJ01000008">
    <property type="protein sequence ID" value="NFI23141.1"/>
    <property type="molecule type" value="Genomic_DNA"/>
</dbReference>
<evidence type="ECO:0000313" key="3">
    <source>
        <dbReference type="EMBL" id="NFI23141.1"/>
    </source>
</evidence>
<reference evidence="5 10" key="1">
    <citation type="journal article" date="2014" name="J. Infect. Dis.">
        <title>Molecular characterization of a novel botulinum neurotoxin type H gene.</title>
        <authorList>
            <person name="Dover N."/>
            <person name="Barash J.R."/>
            <person name="Hill K.K."/>
            <person name="Xie G."/>
            <person name="Arnon S.S."/>
        </authorList>
    </citation>
    <scope>NUCLEOTIDE SEQUENCE [LARGE SCALE GENOMIC DNA]</scope>
    <source>
        <strain evidence="5 10">IBCA10-7060</strain>
    </source>
</reference>
<proteinExistence type="predicted"/>
<dbReference type="EMBL" id="CP069280">
    <property type="protein sequence ID" value="QRI53569.1"/>
    <property type="molecule type" value="Genomic_DNA"/>
</dbReference>
<accession>A0A0A2HPK0</accession>
<evidence type="ECO:0000313" key="10">
    <source>
        <dbReference type="Proteomes" id="UP000663464"/>
    </source>
</evidence>
<gene>
    <name evidence="1" type="ORF">EXM69_09110</name>
    <name evidence="4" type="ORF">FC871_17745</name>
    <name evidence="3" type="ORF">FC964_17555</name>
    <name evidence="2" type="ORF">FCV25_14625</name>
    <name evidence="5" type="ORF">JQS73_19710</name>
</gene>
<sequence length="81" mass="9355">MNIFVSDTLQNLKNGLEERGYSTYNNNNYDVIICDLKGDMLIDKYLKNNKRNTDILIIDSAGKTIEEIENILNIRINDCII</sequence>
<evidence type="ECO:0000313" key="4">
    <source>
        <dbReference type="EMBL" id="NFJ10274.1"/>
    </source>
</evidence>
<organism evidence="3 9">
    <name type="scientific">Clostridium botulinum</name>
    <dbReference type="NCBI Taxonomy" id="1491"/>
    <lineage>
        <taxon>Bacteria</taxon>
        <taxon>Bacillati</taxon>
        <taxon>Bacillota</taxon>
        <taxon>Clostridia</taxon>
        <taxon>Eubacteriales</taxon>
        <taxon>Clostridiaceae</taxon>
        <taxon>Clostridium</taxon>
    </lineage>
</organism>
<name>A0A0A2HPK0_CLOBO</name>
<reference evidence="6 8" key="3">
    <citation type="submission" date="2019-04" db="EMBL/GenBank/DDBJ databases">
        <title>Genome sequencing of Clostridium botulinum Groups I-IV and Clostridium butyricum.</title>
        <authorList>
            <person name="Brunt J."/>
            <person name="Van Vliet A.H.M."/>
            <person name="Stringer S.C."/>
            <person name="Carter A.T."/>
            <person name="Peck M.W."/>
        </authorList>
    </citation>
    <scope>NUCLEOTIDE SEQUENCE [LARGE SCALE GENOMIC DNA]</scope>
    <source>
        <strain evidence="4 8">Colworth BL30</strain>
        <strain evidence="3 9">IFR 15/034</strain>
        <strain evidence="2 6">IFR 18/054</strain>
    </source>
</reference>
<dbReference type="Proteomes" id="UP000482543">
    <property type="component" value="Unassembled WGS sequence"/>
</dbReference>
<evidence type="ECO:0000313" key="7">
    <source>
        <dbReference type="Proteomes" id="UP000473887"/>
    </source>
</evidence>
<dbReference type="InterPro" id="IPR005370">
    <property type="entry name" value="UPF0180"/>
</dbReference>
<dbReference type="Proteomes" id="UP000472521">
    <property type="component" value="Unassembled WGS sequence"/>
</dbReference>
<dbReference type="EMBL" id="SGKC01000014">
    <property type="protein sequence ID" value="NEZ92095.1"/>
    <property type="molecule type" value="Genomic_DNA"/>
</dbReference>
<dbReference type="Proteomes" id="UP000473887">
    <property type="component" value="Unassembled WGS sequence"/>
</dbReference>